<keyword evidence="2 7" id="KW-0479">Metal-binding</keyword>
<dbReference type="GO" id="GO:0004601">
    <property type="term" value="F:peroxidase activity"/>
    <property type="evidence" value="ECO:0007669"/>
    <property type="project" value="UniProtKB-KW"/>
</dbReference>
<organism evidence="9 10">
    <name type="scientific">Marinobacterium weihaiense</name>
    <dbReference type="NCBI Taxonomy" id="2851016"/>
    <lineage>
        <taxon>Bacteria</taxon>
        <taxon>Pseudomonadati</taxon>
        <taxon>Pseudomonadota</taxon>
        <taxon>Gammaproteobacteria</taxon>
        <taxon>Oceanospirillales</taxon>
        <taxon>Oceanospirillaceae</taxon>
        <taxon>Marinobacterium</taxon>
    </lineage>
</organism>
<keyword evidence="4" id="KW-0574">Periplasm</keyword>
<dbReference type="InterPro" id="IPR051395">
    <property type="entry name" value="Cytochrome_c_Peroxidase/MauG"/>
</dbReference>
<evidence type="ECO:0000313" key="9">
    <source>
        <dbReference type="EMBL" id="MBV0933762.1"/>
    </source>
</evidence>
<evidence type="ECO:0000256" key="4">
    <source>
        <dbReference type="ARBA" id="ARBA00022764"/>
    </source>
</evidence>
<dbReference type="PANTHER" id="PTHR30600:SF10">
    <property type="entry name" value="BLL6722 PROTEIN"/>
    <property type="match status" value="1"/>
</dbReference>
<evidence type="ECO:0000256" key="6">
    <source>
        <dbReference type="ARBA" id="ARBA00023004"/>
    </source>
</evidence>
<protein>
    <submittedName>
        <fullName evidence="9">Cytochrome-c peroxidase</fullName>
    </submittedName>
</protein>
<keyword evidence="3" id="KW-0732">Signal</keyword>
<comment type="subcellular location">
    <subcellularLocation>
        <location evidence="1">Periplasm</location>
    </subcellularLocation>
</comment>
<comment type="caution">
    <text evidence="9">The sequence shown here is derived from an EMBL/GenBank/DDBJ whole genome shotgun (WGS) entry which is preliminary data.</text>
</comment>
<name>A0ABS6MBT3_9GAMM</name>
<keyword evidence="5" id="KW-0560">Oxidoreductase</keyword>
<evidence type="ECO:0000256" key="2">
    <source>
        <dbReference type="ARBA" id="ARBA00022723"/>
    </source>
</evidence>
<feature type="domain" description="Cytochrome c" evidence="8">
    <location>
        <begin position="57"/>
        <end position="158"/>
    </location>
</feature>
<keyword evidence="7" id="KW-0349">Heme</keyword>
<keyword evidence="10" id="KW-1185">Reference proteome</keyword>
<evidence type="ECO:0000313" key="10">
    <source>
        <dbReference type="Proteomes" id="UP000755551"/>
    </source>
</evidence>
<dbReference type="InterPro" id="IPR009056">
    <property type="entry name" value="Cyt_c-like_dom"/>
</dbReference>
<reference evidence="9 10" key="1">
    <citation type="submission" date="2021-06" db="EMBL/GenBank/DDBJ databases">
        <title>Bacterium isolated from marine sediment.</title>
        <authorList>
            <person name="Zhu K.-L."/>
            <person name="Du Z.-J."/>
            <person name="Liang Q.-Y."/>
        </authorList>
    </citation>
    <scope>NUCLEOTIDE SEQUENCE [LARGE SCALE GENOMIC DNA]</scope>
    <source>
        <strain evidence="9 10">A346</strain>
    </source>
</reference>
<sequence>MLALILSWPDTGNAFDANAYRQPPEHWPAAHTHPEAGEVPELAPLPTLPPVAWHTPATEALGQQLFFDPRLSGSGQHACASCHDPDLGWADGRRFAFGHDRQSGTRNSMSLLNAAWFEQLFWDGRARGLLGQALQPITNPVEMNAELDEVLARLNRSPGYRRAFGEAFGPGPIDADRLAKALAAFERRILSRPNRLDRFIGGQYQLLNDQEIFGLHLYRTKAGCLNCHNGPLYSDGRFHHTGLSYYGRQYEDTGREQATGRAEDRGKFRTPSLRDFQYTAPWMHNGFFPSLRGVLNMYNAGMIGNTRLHPELPPLSPLIQPLHLSRTELDALEAFLATLNRRPVAIRPPEPLMSSTTP</sequence>
<dbReference type="PIRSF" id="PIRSF000294">
    <property type="entry name" value="Cytochrome-c_peroxidase"/>
    <property type="match status" value="1"/>
</dbReference>
<evidence type="ECO:0000256" key="5">
    <source>
        <dbReference type="ARBA" id="ARBA00023002"/>
    </source>
</evidence>
<evidence type="ECO:0000259" key="8">
    <source>
        <dbReference type="PROSITE" id="PS51007"/>
    </source>
</evidence>
<keyword evidence="6 7" id="KW-0408">Iron</keyword>
<gene>
    <name evidence="9" type="ORF">KTN04_10465</name>
</gene>
<keyword evidence="9" id="KW-0575">Peroxidase</keyword>
<dbReference type="InterPro" id="IPR026259">
    <property type="entry name" value="MauG/Cytc_peroxidase"/>
</dbReference>
<evidence type="ECO:0000256" key="3">
    <source>
        <dbReference type="ARBA" id="ARBA00022729"/>
    </source>
</evidence>
<dbReference type="Pfam" id="PF03150">
    <property type="entry name" value="CCP_MauG"/>
    <property type="match status" value="1"/>
</dbReference>
<evidence type="ECO:0000256" key="1">
    <source>
        <dbReference type="ARBA" id="ARBA00004418"/>
    </source>
</evidence>
<dbReference type="EMBL" id="JAHQZT010000012">
    <property type="protein sequence ID" value="MBV0933762.1"/>
    <property type="molecule type" value="Genomic_DNA"/>
</dbReference>
<dbReference type="Proteomes" id="UP000755551">
    <property type="component" value="Unassembled WGS sequence"/>
</dbReference>
<dbReference type="PROSITE" id="PS51007">
    <property type="entry name" value="CYTC"/>
    <property type="match status" value="1"/>
</dbReference>
<evidence type="ECO:0000256" key="7">
    <source>
        <dbReference type="PROSITE-ProRule" id="PRU00433"/>
    </source>
</evidence>
<dbReference type="PANTHER" id="PTHR30600">
    <property type="entry name" value="CYTOCHROME C PEROXIDASE-RELATED"/>
    <property type="match status" value="1"/>
</dbReference>
<dbReference type="InterPro" id="IPR004852">
    <property type="entry name" value="Di-haem_cyt_c_peroxidsae"/>
</dbReference>
<proteinExistence type="predicted"/>
<accession>A0ABS6MBT3</accession>